<evidence type="ECO:0000313" key="2">
    <source>
        <dbReference type="Proteomes" id="UP001165960"/>
    </source>
</evidence>
<gene>
    <name evidence="1" type="ORF">DSO57_1032596</name>
</gene>
<dbReference type="EMBL" id="QTSX02000956">
    <property type="protein sequence ID" value="KAJ9083651.1"/>
    <property type="molecule type" value="Genomic_DNA"/>
</dbReference>
<comment type="caution">
    <text evidence="1">The sequence shown here is derived from an EMBL/GenBank/DDBJ whole genome shotgun (WGS) entry which is preliminary data.</text>
</comment>
<sequence length="844" mass="94143">MTPEELKIKWANTIEDPTWSVSKFRKESFASETCSEGFRSISWKLYLEVLPDLDTKTWCPALNRTRAHYGKLRGKLIDIPREALSKLQQEADHAKVNPLAPEKENPWTQFFQDGELRKVIIQDVERTFPDLELFRRPSIQTLMTDILFVYCKLHSANSYRQGMHELLAPMVYVLEADALADPDLFPASDKGQVMKTTLDPRYIEHDSYTLFERLMRGAGPWFEAPGPDEAARLARAHRARKQTSIIRALNYPPKSSTPILSLCYRMYYTHLAACDPPLFGHLERLEIEPQLFGLRWFRLLFSREMPFSSALILWDGILNYNPDLDLVEFVALALLLFLRDQIVEQDYSSTLQCLMRPPKLHSPYTLLRQAAQLAAQPNASTGYQIALENYKFKGIHSVMLTPFPTEAAEKAPIKPSRGRTNSTGNMPITTVKSSPSSLGPKADIRPKPKPKAQAISLAQVAELDAQLITGLEQCIKWLKSEPDLKRQNATEGLQTVSAALKGRTAAIGGQPYNGDPHFGFLSSSLALVLDKEEPWEFVSRPENEVSRAPSAQALPLSAQIPDTGSKANPDLEASLNPKPNDLPPQNQVKQEDKSNAPLEKEKHDAIPSQVNETSTKRRSFSEPPVPANIPVKQEVVSSDGLIPPNTSDNHKEVPSKNSSSQTVSPTNSTKAKFDNKKLKQVREQYDWIFGSDQTKSQKAKPTKSISALTEKASSFASCDPLGSLSTEASAEDFLSTLRTPPRASHRKSPSLSSSQDMPSILRTLNPEPPQSLSSSFTARELLKPEGQSWSAPQSIGHSVSPILPPSSQNEFIEVMFATPKDGFEINKPLVPPSRPSDEFFSNPW</sequence>
<organism evidence="1 2">
    <name type="scientific">Entomophthora muscae</name>
    <dbReference type="NCBI Taxonomy" id="34485"/>
    <lineage>
        <taxon>Eukaryota</taxon>
        <taxon>Fungi</taxon>
        <taxon>Fungi incertae sedis</taxon>
        <taxon>Zoopagomycota</taxon>
        <taxon>Entomophthoromycotina</taxon>
        <taxon>Entomophthoromycetes</taxon>
        <taxon>Entomophthorales</taxon>
        <taxon>Entomophthoraceae</taxon>
        <taxon>Entomophthora</taxon>
    </lineage>
</organism>
<accession>A0ACC2UAP2</accession>
<proteinExistence type="predicted"/>
<dbReference type="Proteomes" id="UP001165960">
    <property type="component" value="Unassembled WGS sequence"/>
</dbReference>
<name>A0ACC2UAP2_9FUNG</name>
<evidence type="ECO:0000313" key="1">
    <source>
        <dbReference type="EMBL" id="KAJ9083651.1"/>
    </source>
</evidence>
<keyword evidence="2" id="KW-1185">Reference proteome</keyword>
<protein>
    <submittedName>
        <fullName evidence="1">Uncharacterized protein</fullName>
    </submittedName>
</protein>
<reference evidence="1" key="1">
    <citation type="submission" date="2022-04" db="EMBL/GenBank/DDBJ databases">
        <title>Genome of the entomopathogenic fungus Entomophthora muscae.</title>
        <authorList>
            <person name="Elya C."/>
            <person name="Lovett B.R."/>
            <person name="Lee E."/>
            <person name="Macias A.M."/>
            <person name="Hajek A.E."/>
            <person name="De Bivort B.L."/>
            <person name="Kasson M.T."/>
            <person name="De Fine Licht H.H."/>
            <person name="Stajich J.E."/>
        </authorList>
    </citation>
    <scope>NUCLEOTIDE SEQUENCE</scope>
    <source>
        <strain evidence="1">Berkeley</strain>
    </source>
</reference>